<dbReference type="Proteomes" id="UP000298327">
    <property type="component" value="Unassembled WGS sequence"/>
</dbReference>
<evidence type="ECO:0000313" key="3">
    <source>
        <dbReference type="Proteomes" id="UP000298327"/>
    </source>
</evidence>
<proteinExistence type="predicted"/>
<reference evidence="2 3" key="1">
    <citation type="submission" date="2019-02" db="EMBL/GenBank/DDBJ databases">
        <title>Genome sequencing of the rare red list fungi Dentipellis fragilis.</title>
        <authorList>
            <person name="Buettner E."/>
            <person name="Kellner H."/>
        </authorList>
    </citation>
    <scope>NUCLEOTIDE SEQUENCE [LARGE SCALE GENOMIC DNA]</scope>
    <source>
        <strain evidence="2 3">DSM 105465</strain>
    </source>
</reference>
<name>A0A4Y9Z3G5_9AGAM</name>
<feature type="compositionally biased region" description="Basic residues" evidence="1">
    <location>
        <begin position="324"/>
        <end position="342"/>
    </location>
</feature>
<dbReference type="EMBL" id="SEOQ01000159">
    <property type="protein sequence ID" value="TFY68527.1"/>
    <property type="molecule type" value="Genomic_DNA"/>
</dbReference>
<feature type="compositionally biased region" description="Basic and acidic residues" evidence="1">
    <location>
        <begin position="67"/>
        <end position="76"/>
    </location>
</feature>
<dbReference type="AlphaFoldDB" id="A0A4Y9Z3G5"/>
<keyword evidence="3" id="KW-1185">Reference proteome</keyword>
<protein>
    <submittedName>
        <fullName evidence="2">Uncharacterized protein</fullName>
    </submittedName>
</protein>
<comment type="caution">
    <text evidence="2">The sequence shown here is derived from an EMBL/GenBank/DDBJ whole genome shotgun (WGS) entry which is preliminary data.</text>
</comment>
<dbReference type="OrthoDB" id="3192156at2759"/>
<feature type="region of interest" description="Disordered" evidence="1">
    <location>
        <begin position="320"/>
        <end position="342"/>
    </location>
</feature>
<evidence type="ECO:0000313" key="2">
    <source>
        <dbReference type="EMBL" id="TFY68527.1"/>
    </source>
</evidence>
<organism evidence="2 3">
    <name type="scientific">Dentipellis fragilis</name>
    <dbReference type="NCBI Taxonomy" id="205917"/>
    <lineage>
        <taxon>Eukaryota</taxon>
        <taxon>Fungi</taxon>
        <taxon>Dikarya</taxon>
        <taxon>Basidiomycota</taxon>
        <taxon>Agaricomycotina</taxon>
        <taxon>Agaricomycetes</taxon>
        <taxon>Russulales</taxon>
        <taxon>Hericiaceae</taxon>
        <taxon>Dentipellis</taxon>
    </lineage>
</organism>
<accession>A0A4Y9Z3G5</accession>
<sequence>MSSALAPIQAVYDLTLQPIGFLSWLGASVSWLDLLGAFRLAVVLRQLREGTHKEYIRTADGDSSGRPGKDRAPPEHRGRVRDIATTLVMVYGGEAVIGPWLGFQPSFLVDGVIPMTFLAAHALVELLPSVPDATLAMEAFTAVLDAFTRAMLLCDFIPKIVTRHISPAVSESPWTLLLTALITANAGPFFTFSFSLLQPTPVSLTTPPELLPYGWTSTDLWIAPLVSGLYATLTHAQPFFAELHTLLFTFFSPLGLAHMSYPSMGKDPIVENATVAVVDPDTARAVCVLIMATAFVTRTVKNFGPRVLWDTPSSVATAQEHVKEKHTKLVQRTHGGKKTKTQ</sequence>
<evidence type="ECO:0000256" key="1">
    <source>
        <dbReference type="SAM" id="MobiDB-lite"/>
    </source>
</evidence>
<feature type="region of interest" description="Disordered" evidence="1">
    <location>
        <begin position="55"/>
        <end position="76"/>
    </location>
</feature>
<gene>
    <name evidence="2" type="ORF">EVG20_g3513</name>
</gene>